<evidence type="ECO:0000259" key="1">
    <source>
        <dbReference type="Pfam" id="PF00561"/>
    </source>
</evidence>
<sequence length="281" mass="30716">MDHTEWTDRQDERSVTVDGEARRVAYYDAGDADGDDRPVVFLHGIPTWSFLWRDVAPALADDYRVLAPDLLGYGNSANADAFDRSIRAQEAMLDAFLDGLGVDAVTLVGHDIGGGVASRFAAHQPERVANLVLSNAVAYDSWPVEFVNDLSIPGAVSRMSSDEFEAAFDFAFADGVHGDADPDFVEGMKAPWRSEAGRVSLERCAVATNTSHTTELDYSNITADTLLLWGADDVMQPVEYAERLADDVGGGAEIVELGDAYHWVVEDRTETYVDALRDFLD</sequence>
<dbReference type="InterPro" id="IPR000073">
    <property type="entry name" value="AB_hydrolase_1"/>
</dbReference>
<dbReference type="PRINTS" id="PR00412">
    <property type="entry name" value="EPOXHYDRLASE"/>
</dbReference>
<evidence type="ECO:0000313" key="2">
    <source>
        <dbReference type="EMBL" id="GGL66833.1"/>
    </source>
</evidence>
<dbReference type="Proteomes" id="UP000607197">
    <property type="component" value="Unassembled WGS sequence"/>
</dbReference>
<feature type="domain" description="AB hydrolase-1" evidence="1">
    <location>
        <begin position="38"/>
        <end position="268"/>
    </location>
</feature>
<dbReference type="PANTHER" id="PTHR43798:SF33">
    <property type="entry name" value="HYDROLASE, PUTATIVE (AFU_ORTHOLOGUE AFUA_2G14860)-RELATED"/>
    <property type="match status" value="1"/>
</dbReference>
<dbReference type="PANTHER" id="PTHR43798">
    <property type="entry name" value="MONOACYLGLYCEROL LIPASE"/>
    <property type="match status" value="1"/>
</dbReference>
<dbReference type="AlphaFoldDB" id="A0A830FEI0"/>
<dbReference type="GO" id="GO:0003824">
    <property type="term" value="F:catalytic activity"/>
    <property type="evidence" value="ECO:0007669"/>
    <property type="project" value="InterPro"/>
</dbReference>
<dbReference type="InterPro" id="IPR029058">
    <property type="entry name" value="AB_hydrolase_fold"/>
</dbReference>
<protein>
    <submittedName>
        <fullName evidence="2">Oxidoreductase</fullName>
    </submittedName>
</protein>
<dbReference type="SUPFAM" id="SSF53474">
    <property type="entry name" value="alpha/beta-Hydrolases"/>
    <property type="match status" value="1"/>
</dbReference>
<dbReference type="PRINTS" id="PR00111">
    <property type="entry name" value="ABHYDROLASE"/>
</dbReference>
<name>A0A830FEI0_9EURY</name>
<proteinExistence type="predicted"/>
<keyword evidence="3" id="KW-1185">Reference proteome</keyword>
<gene>
    <name evidence="2" type="ORF">GCM10009039_26040</name>
</gene>
<reference evidence="2" key="2">
    <citation type="submission" date="2020-09" db="EMBL/GenBank/DDBJ databases">
        <authorList>
            <person name="Sun Q."/>
            <person name="Ohkuma M."/>
        </authorList>
    </citation>
    <scope>NUCLEOTIDE SEQUENCE</scope>
    <source>
        <strain evidence="2">JCM 19596</strain>
    </source>
</reference>
<dbReference type="OrthoDB" id="9890at2157"/>
<accession>A0A830FEI0</accession>
<dbReference type="GO" id="GO:0016020">
    <property type="term" value="C:membrane"/>
    <property type="evidence" value="ECO:0007669"/>
    <property type="project" value="TreeGrafter"/>
</dbReference>
<dbReference type="RefSeq" id="WP_188979598.1">
    <property type="nucleotide sequence ID" value="NZ_BMPG01000003.1"/>
</dbReference>
<organism evidence="2 3">
    <name type="scientific">Halocalculus aciditolerans</name>
    <dbReference type="NCBI Taxonomy" id="1383812"/>
    <lineage>
        <taxon>Archaea</taxon>
        <taxon>Methanobacteriati</taxon>
        <taxon>Methanobacteriota</taxon>
        <taxon>Stenosarchaea group</taxon>
        <taxon>Halobacteria</taxon>
        <taxon>Halobacteriales</taxon>
        <taxon>Halobacteriaceae</taxon>
        <taxon>Halocalculus</taxon>
    </lineage>
</organism>
<comment type="caution">
    <text evidence="2">The sequence shown here is derived from an EMBL/GenBank/DDBJ whole genome shotgun (WGS) entry which is preliminary data.</text>
</comment>
<dbReference type="InterPro" id="IPR050266">
    <property type="entry name" value="AB_hydrolase_sf"/>
</dbReference>
<dbReference type="EMBL" id="BMPG01000003">
    <property type="protein sequence ID" value="GGL66833.1"/>
    <property type="molecule type" value="Genomic_DNA"/>
</dbReference>
<dbReference type="InterPro" id="IPR000639">
    <property type="entry name" value="Epox_hydrolase-like"/>
</dbReference>
<dbReference type="Pfam" id="PF00561">
    <property type="entry name" value="Abhydrolase_1"/>
    <property type="match status" value="1"/>
</dbReference>
<evidence type="ECO:0000313" key="3">
    <source>
        <dbReference type="Proteomes" id="UP000607197"/>
    </source>
</evidence>
<reference evidence="2" key="1">
    <citation type="journal article" date="2014" name="Int. J. Syst. Evol. Microbiol.">
        <title>Complete genome sequence of Corynebacterium casei LMG S-19264T (=DSM 44701T), isolated from a smear-ripened cheese.</title>
        <authorList>
            <consortium name="US DOE Joint Genome Institute (JGI-PGF)"/>
            <person name="Walter F."/>
            <person name="Albersmeier A."/>
            <person name="Kalinowski J."/>
            <person name="Ruckert C."/>
        </authorList>
    </citation>
    <scope>NUCLEOTIDE SEQUENCE</scope>
    <source>
        <strain evidence="2">JCM 19596</strain>
    </source>
</reference>
<dbReference type="Gene3D" id="3.40.50.1820">
    <property type="entry name" value="alpha/beta hydrolase"/>
    <property type="match status" value="1"/>
</dbReference>